<dbReference type="PROSITE" id="PS51257">
    <property type="entry name" value="PROKAR_LIPOPROTEIN"/>
    <property type="match status" value="1"/>
</dbReference>
<name>A0A923M8P5_9BURK</name>
<reference evidence="2" key="1">
    <citation type="submission" date="2020-08" db="EMBL/GenBank/DDBJ databases">
        <title>Ramlibacter sp. GTP1 16S ribosomal RNA gene genome sequencing and assembly.</title>
        <authorList>
            <person name="Kang M."/>
        </authorList>
    </citation>
    <scope>NUCLEOTIDE SEQUENCE</scope>
    <source>
        <strain evidence="2">GTP1</strain>
    </source>
</reference>
<evidence type="ECO:0008006" key="4">
    <source>
        <dbReference type="Google" id="ProtNLM"/>
    </source>
</evidence>
<keyword evidence="1" id="KW-0732">Signal</keyword>
<dbReference type="Gene3D" id="2.60.120.380">
    <property type="match status" value="2"/>
</dbReference>
<organism evidence="2 3">
    <name type="scientific">Ramlibacter albus</name>
    <dbReference type="NCBI Taxonomy" id="2079448"/>
    <lineage>
        <taxon>Bacteria</taxon>
        <taxon>Pseudomonadati</taxon>
        <taxon>Pseudomonadota</taxon>
        <taxon>Betaproteobacteria</taxon>
        <taxon>Burkholderiales</taxon>
        <taxon>Comamonadaceae</taxon>
        <taxon>Ramlibacter</taxon>
    </lineage>
</organism>
<dbReference type="Proteomes" id="UP000596827">
    <property type="component" value="Unassembled WGS sequence"/>
</dbReference>
<dbReference type="EMBL" id="JACORU010000002">
    <property type="protein sequence ID" value="MBC5764567.1"/>
    <property type="molecule type" value="Genomic_DNA"/>
</dbReference>
<accession>A0A923M8P5</accession>
<dbReference type="RefSeq" id="WP_187081027.1">
    <property type="nucleotide sequence ID" value="NZ_JACORU010000002.1"/>
</dbReference>
<dbReference type="AlphaFoldDB" id="A0A923M8P5"/>
<comment type="caution">
    <text evidence="2">The sequence shown here is derived from an EMBL/GenBank/DDBJ whole genome shotgun (WGS) entry which is preliminary data.</text>
</comment>
<gene>
    <name evidence="2" type="ORF">H8R02_08910</name>
</gene>
<keyword evidence="3" id="KW-1185">Reference proteome</keyword>
<proteinExistence type="predicted"/>
<evidence type="ECO:0000256" key="1">
    <source>
        <dbReference type="SAM" id="SignalP"/>
    </source>
</evidence>
<sequence>MSRICKGVLIAATLALAACGGGGDAVSASAQAQAARPEPQAQQAATGVTAEQLRAFVALRGRAPTAAEAAAFGTQTGAELATTLASSSTATSDAALAQTVLANLGVSPQTVASASYTTLQDALTQYFAAYGSAARGVIVNNLAGLLANLPLDVTWGAPSRAFNAMVASGLSVLNNTAAAVSGCTTVQMAIGLTITGAWTADDCVDPNLNVRYDQYALQLTSQAAFRAEVSGGAGRQLRIFASDGRAVGEQPSDAFAPAAVDPLTLQYILPAGDYIVRVYSAAATSTGNYTLKLSSAFSTAAAGDTCLPVTFTTYGVATTQSIAQGVSCVFQGGLEDRYLLLMRIGERVTVTLDSAAFAPYLLLRDDRTPTSPVVGSDRKAAAGSVTVSYTATFSGFHEIIVTSNDFTSKGTYTLTVTSP</sequence>
<protein>
    <recommendedName>
        <fullName evidence="4">Peptidase C-terminal archaeal/bacterial domain-containing protein</fullName>
    </recommendedName>
</protein>
<feature type="chain" id="PRO_5038031464" description="Peptidase C-terminal archaeal/bacterial domain-containing protein" evidence="1">
    <location>
        <begin position="18"/>
        <end position="419"/>
    </location>
</feature>
<feature type="signal peptide" evidence="1">
    <location>
        <begin position="1"/>
        <end position="17"/>
    </location>
</feature>
<evidence type="ECO:0000313" key="3">
    <source>
        <dbReference type="Proteomes" id="UP000596827"/>
    </source>
</evidence>
<evidence type="ECO:0000313" key="2">
    <source>
        <dbReference type="EMBL" id="MBC5764567.1"/>
    </source>
</evidence>